<dbReference type="Gene3D" id="3.90.550.10">
    <property type="entry name" value="Spore Coat Polysaccharide Biosynthesis Protein SpsA, Chain A"/>
    <property type="match status" value="1"/>
</dbReference>
<evidence type="ECO:0000256" key="1">
    <source>
        <dbReference type="ARBA" id="ARBA00022679"/>
    </source>
</evidence>
<evidence type="ECO:0000256" key="2">
    <source>
        <dbReference type="ARBA" id="ARBA00022695"/>
    </source>
</evidence>
<dbReference type="GO" id="GO:0016779">
    <property type="term" value="F:nucleotidyltransferase activity"/>
    <property type="evidence" value="ECO:0007669"/>
    <property type="project" value="UniProtKB-KW"/>
</dbReference>
<accession>A0A948RTS8</accession>
<sequence>MSLAPKDFIAIIPAAGIGTRLRPHTHTLPKALINVAGRPILAHILDALIQQGIKRYVLVVGYMGDRIREYIDERYEIDVEFVEQETRRGLGHAIYMTKDIVGSHPSLIVLGDTIVQTDYAAYLNPNEIVIGVKEVEDPRRFGIVEIADGYVQHLVEKPEQPTSNLAIVGIYGIRHTDRLFKALGGLIEDGKTTKGEFQLTDALEKMMQDGAKMTVQLVSGWFDCGKPETLLQTNRHLLEGVTPPIPRPGVVFVPPVFVDSKAVVEQSILGPYVSVARGAIVRGSILRDSIVTENATVEDIILENSVIGENAVVQGTCQSLNVGDSSEIRPS</sequence>
<dbReference type="InterPro" id="IPR029044">
    <property type="entry name" value="Nucleotide-diphossugar_trans"/>
</dbReference>
<name>A0A948RTS8_UNCEI</name>
<protein>
    <submittedName>
        <fullName evidence="4">NTP transferase domain-containing protein</fullName>
    </submittedName>
</protein>
<gene>
    <name evidence="4" type="ORF">KJ970_02835</name>
</gene>
<comment type="caution">
    <text evidence="4">The sequence shown here is derived from an EMBL/GenBank/DDBJ whole genome shotgun (WGS) entry which is preliminary data.</text>
</comment>
<evidence type="ECO:0000313" key="5">
    <source>
        <dbReference type="Proteomes" id="UP000777784"/>
    </source>
</evidence>
<dbReference type="InterPro" id="IPR005835">
    <property type="entry name" value="NTP_transferase_dom"/>
</dbReference>
<keyword evidence="2" id="KW-0548">Nucleotidyltransferase</keyword>
<dbReference type="SUPFAM" id="SSF53448">
    <property type="entry name" value="Nucleotide-diphospho-sugar transferases"/>
    <property type="match status" value="1"/>
</dbReference>
<dbReference type="EMBL" id="JAHJDP010000018">
    <property type="protein sequence ID" value="MBU2689836.1"/>
    <property type="molecule type" value="Genomic_DNA"/>
</dbReference>
<dbReference type="PANTHER" id="PTHR43584">
    <property type="entry name" value="NUCLEOTIDYL TRANSFERASE"/>
    <property type="match status" value="1"/>
</dbReference>
<proteinExistence type="predicted"/>
<dbReference type="Proteomes" id="UP000777784">
    <property type="component" value="Unassembled WGS sequence"/>
</dbReference>
<dbReference type="InterPro" id="IPR050065">
    <property type="entry name" value="GlmU-like"/>
</dbReference>
<evidence type="ECO:0000259" key="3">
    <source>
        <dbReference type="Pfam" id="PF00483"/>
    </source>
</evidence>
<organism evidence="4 5">
    <name type="scientific">Eiseniibacteriota bacterium</name>
    <dbReference type="NCBI Taxonomy" id="2212470"/>
    <lineage>
        <taxon>Bacteria</taxon>
        <taxon>Candidatus Eiseniibacteriota</taxon>
    </lineage>
</organism>
<dbReference type="Pfam" id="PF00483">
    <property type="entry name" value="NTP_transferase"/>
    <property type="match status" value="1"/>
</dbReference>
<dbReference type="PANTHER" id="PTHR43584:SF8">
    <property type="entry name" value="N-ACETYLMURAMATE ALPHA-1-PHOSPHATE URIDYLYLTRANSFERASE"/>
    <property type="match status" value="1"/>
</dbReference>
<keyword evidence="1 4" id="KW-0808">Transferase</keyword>
<evidence type="ECO:0000313" key="4">
    <source>
        <dbReference type="EMBL" id="MBU2689836.1"/>
    </source>
</evidence>
<dbReference type="Gene3D" id="2.160.10.10">
    <property type="entry name" value="Hexapeptide repeat proteins"/>
    <property type="match status" value="1"/>
</dbReference>
<reference evidence="4" key="1">
    <citation type="submission" date="2021-05" db="EMBL/GenBank/DDBJ databases">
        <title>Energy efficiency and biological interactions define the core microbiome of deep oligotrophic groundwater.</title>
        <authorList>
            <person name="Mehrshad M."/>
            <person name="Lopez-Fernandez M."/>
            <person name="Bell E."/>
            <person name="Bernier-Latmani R."/>
            <person name="Bertilsson S."/>
            <person name="Dopson M."/>
        </authorList>
    </citation>
    <scope>NUCLEOTIDE SEQUENCE</scope>
    <source>
        <strain evidence="4">Modern_marine.mb.64</strain>
    </source>
</reference>
<feature type="domain" description="Nucleotidyl transferase" evidence="3">
    <location>
        <begin position="10"/>
        <end position="238"/>
    </location>
</feature>
<dbReference type="AlphaFoldDB" id="A0A948RTS8"/>